<evidence type="ECO:0000256" key="1">
    <source>
        <dbReference type="SAM" id="MobiDB-lite"/>
    </source>
</evidence>
<reference evidence="3 4" key="1">
    <citation type="journal article" date="2022" name="Nat. Plants">
        <title>Genomes of leafy and leafless Platanthera orchids illuminate the evolution of mycoheterotrophy.</title>
        <authorList>
            <person name="Li M.H."/>
            <person name="Liu K.W."/>
            <person name="Li Z."/>
            <person name="Lu H.C."/>
            <person name="Ye Q.L."/>
            <person name="Zhang D."/>
            <person name="Wang J.Y."/>
            <person name="Li Y.F."/>
            <person name="Zhong Z.M."/>
            <person name="Liu X."/>
            <person name="Yu X."/>
            <person name="Liu D.K."/>
            <person name="Tu X.D."/>
            <person name="Liu B."/>
            <person name="Hao Y."/>
            <person name="Liao X.Y."/>
            <person name="Jiang Y.T."/>
            <person name="Sun W.H."/>
            <person name="Chen J."/>
            <person name="Chen Y.Q."/>
            <person name="Ai Y."/>
            <person name="Zhai J.W."/>
            <person name="Wu S.S."/>
            <person name="Zhou Z."/>
            <person name="Hsiao Y.Y."/>
            <person name="Wu W.L."/>
            <person name="Chen Y.Y."/>
            <person name="Lin Y.F."/>
            <person name="Hsu J.L."/>
            <person name="Li C.Y."/>
            <person name="Wang Z.W."/>
            <person name="Zhao X."/>
            <person name="Zhong W.Y."/>
            <person name="Ma X.K."/>
            <person name="Ma L."/>
            <person name="Huang J."/>
            <person name="Chen G.Z."/>
            <person name="Huang M.Z."/>
            <person name="Huang L."/>
            <person name="Peng D.H."/>
            <person name="Luo Y.B."/>
            <person name="Zou S.Q."/>
            <person name="Chen S.P."/>
            <person name="Lan S."/>
            <person name="Tsai W.C."/>
            <person name="Van de Peer Y."/>
            <person name="Liu Z.J."/>
        </authorList>
    </citation>
    <scope>NUCLEOTIDE SEQUENCE [LARGE SCALE GENOMIC DNA]</scope>
    <source>
        <strain evidence="3">Lor288</strain>
    </source>
</reference>
<dbReference type="Proteomes" id="UP001412067">
    <property type="component" value="Unassembled WGS sequence"/>
</dbReference>
<name>A0ABR2M136_9ASPA</name>
<proteinExistence type="predicted"/>
<evidence type="ECO:0000259" key="2">
    <source>
        <dbReference type="Pfam" id="PF23568"/>
    </source>
</evidence>
<accession>A0ABR2M136</accession>
<feature type="region of interest" description="Disordered" evidence="1">
    <location>
        <begin position="20"/>
        <end position="51"/>
    </location>
</feature>
<dbReference type="InterPro" id="IPR056512">
    <property type="entry name" value="LIN_N"/>
</dbReference>
<evidence type="ECO:0000313" key="4">
    <source>
        <dbReference type="Proteomes" id="UP001412067"/>
    </source>
</evidence>
<dbReference type="PANTHER" id="PTHR35549:SF1">
    <property type="entry name" value="OS04G0584500 PROTEIN"/>
    <property type="match status" value="1"/>
</dbReference>
<dbReference type="EMBL" id="JBBWWR010000013">
    <property type="protein sequence ID" value="KAK8955812.1"/>
    <property type="molecule type" value="Genomic_DNA"/>
</dbReference>
<protein>
    <recommendedName>
        <fullName evidence="2">Putative E3 ubiquitin-protein ligase LIN N-terminal domain-containing protein</fullName>
    </recommendedName>
</protein>
<dbReference type="Pfam" id="PF23568">
    <property type="entry name" value="ARM_LIN"/>
    <property type="match status" value="1"/>
</dbReference>
<evidence type="ECO:0000313" key="3">
    <source>
        <dbReference type="EMBL" id="KAK8955812.1"/>
    </source>
</evidence>
<feature type="domain" description="Putative E3 ubiquitin-protein ligase LIN N-terminal" evidence="2">
    <location>
        <begin position="320"/>
        <end position="540"/>
    </location>
</feature>
<sequence>MHMATLEELLVAEGFQEMKHKKKTVSKEGSSKTSASRIPSPRLGSSSPKILPVRSNSDVNLQVSVPVVPEKSGFIDLTTSNAEGRNCEEQLLDPRESIARCSASAITATNLVIVELAFAKAIEDLRLRRLLPSISTSQSRCHPMASALSSPSKNNVGPRCLQRNLVAAPANPPALSSTPVSRSSVCFHPQSSTPVPSATVPIEDVLLYRPSTVRTLPEHSAPIQQAASCPSLYLLTSPKKYKERGGRTSKKLLDMKFTSRKFSGSKDGCYEGIEGKWRCYKNDLYDHAQKSSENQNFQERPALEDAKDGCDLPTLDETELKKIMSVINNCVDQLLKDKTFRSTVHRDCISSLNASEVESKHTKDNDVLSTLKEAIGSVERMVTEGPNQLELKKTFLKLSVITGLKTLESVDGFTSGIPNSHLVGCAHLHLSILYKMQNKVKVSAKHLLQVFHYSSNHARTKLLPEVWRCLFLPQLSHLKEWYDKEAQSIQGTSEMMTKMEILDRVYNDLLDGGTSQFAAYYKSWLMDENRTPALPSIHVPLPSVLEVTGDANEVILAEPHRKSTSVISKSMISKVLYESVLGQENRTKTEEIMVSGEDEVEVENELAQSGVWQSRHDDYKLKDNEAGSSSPNSGIHVEESNNEYYSVGSQDQIVFFEARALPSPSSRHAHLPPPARQKLSRPHFGWRACLFGDSFEQLTRTPDCELLSSLLRRASQLQRTFPSWQGRELLSSSDEILRPATLSDKLQSSFVSIFSPTSDQLQAPFLARFILLRRDPFFSGEIPSPNLTRSLQI</sequence>
<feature type="compositionally biased region" description="Polar residues" evidence="1">
    <location>
        <begin position="31"/>
        <end position="51"/>
    </location>
</feature>
<comment type="caution">
    <text evidence="3">The sequence shown here is derived from an EMBL/GenBank/DDBJ whole genome shotgun (WGS) entry which is preliminary data.</text>
</comment>
<keyword evidence="4" id="KW-1185">Reference proteome</keyword>
<organism evidence="3 4">
    <name type="scientific">Platanthera guangdongensis</name>
    <dbReference type="NCBI Taxonomy" id="2320717"/>
    <lineage>
        <taxon>Eukaryota</taxon>
        <taxon>Viridiplantae</taxon>
        <taxon>Streptophyta</taxon>
        <taxon>Embryophyta</taxon>
        <taxon>Tracheophyta</taxon>
        <taxon>Spermatophyta</taxon>
        <taxon>Magnoliopsida</taxon>
        <taxon>Liliopsida</taxon>
        <taxon>Asparagales</taxon>
        <taxon>Orchidaceae</taxon>
        <taxon>Orchidoideae</taxon>
        <taxon>Orchideae</taxon>
        <taxon>Orchidinae</taxon>
        <taxon>Platanthera</taxon>
    </lineage>
</organism>
<gene>
    <name evidence="3" type="ORF">KSP40_PGU002487</name>
</gene>
<dbReference type="PANTHER" id="PTHR35549">
    <property type="entry name" value="OS04G0584500 PROTEIN"/>
    <property type="match status" value="1"/>
</dbReference>